<reference evidence="4 5" key="1">
    <citation type="submission" date="2020-03" db="EMBL/GenBank/DDBJ databases">
        <title>Vagococcus sp. nov., isolated from beetles.</title>
        <authorList>
            <person name="Hyun D.-W."/>
            <person name="Bae J.-W."/>
        </authorList>
    </citation>
    <scope>NUCLEOTIDE SEQUENCE [LARGE SCALE GENOMIC DNA]</scope>
    <source>
        <strain evidence="4 5">HDW17A</strain>
    </source>
</reference>
<evidence type="ECO:0000259" key="3">
    <source>
        <dbReference type="Pfam" id="PF20469"/>
    </source>
</evidence>
<evidence type="ECO:0000313" key="5">
    <source>
        <dbReference type="Proteomes" id="UP000500890"/>
    </source>
</evidence>
<dbReference type="Proteomes" id="UP000500890">
    <property type="component" value="Chromosome"/>
</dbReference>
<dbReference type="EMBL" id="CP049886">
    <property type="protein sequence ID" value="QIL45667.1"/>
    <property type="molecule type" value="Genomic_DNA"/>
</dbReference>
<evidence type="ECO:0000256" key="1">
    <source>
        <dbReference type="SAM" id="Coils"/>
    </source>
</evidence>
<dbReference type="PANTHER" id="PTHR43581:SF4">
    <property type="entry name" value="ATP_GTP PHOSPHATASE"/>
    <property type="match status" value="1"/>
</dbReference>
<gene>
    <name evidence="4" type="ORF">G7081_00475</name>
</gene>
<proteinExistence type="predicted"/>
<accession>A0A6G8AL03</accession>
<dbReference type="Gene3D" id="3.40.50.300">
    <property type="entry name" value="P-loop containing nucleotide triphosphate hydrolases"/>
    <property type="match status" value="1"/>
</dbReference>
<name>A0A6G8AL03_9ENTE</name>
<dbReference type="InterPro" id="IPR034139">
    <property type="entry name" value="TOPRIM_OLD"/>
</dbReference>
<dbReference type="RefSeq" id="WP_166006391.1">
    <property type="nucleotide sequence ID" value="NZ_CP049886.1"/>
</dbReference>
<dbReference type="AlphaFoldDB" id="A0A6G8AL03"/>
<keyword evidence="5" id="KW-1185">Reference proteome</keyword>
<dbReference type="Pfam" id="PF20469">
    <property type="entry name" value="OLD-like_TOPRIM"/>
    <property type="match status" value="1"/>
</dbReference>
<sequence length="601" mass="68466">MKLIKLKIENFRSYKEEVSIDFDDLTAFIGKNDAGKSTVLEALEIFFNNNLVTCEKEDLNVNSKDDEIKITCLFDELPQDITIDKTSITTLKDECLLNKDGLLEIKKVFKATAAKPKEKVYIVCNHPTNKYVNELLMLKQTDLKKRAKELEIDKDSYSANNNVSIRKAIRQACAPLQFEEVEVLADSEDAKKIFDTLKSYLPTYALFQSDRASTEDDKEVADPMKFAVRQALEELTTEIEEIKKEVMQKAMETANRTLEKLNEMDKELASSLKPEFKSEPKFDSQFKLSIHSDDGISINKRGSGARRLILLNFFRAEVERKMKDKDSKNVIYAFEEPETSQHPKHQKMIIESFLELAYNTNSQVILTTHTPALAGLLPLESLRFVTIQDDKKVIKSGSSTVYKEIADTLGLVSENISLMTKALLLVEGQGDVVFVRHLCTMLKAGGYIDRTLEEAGFMLIPTGGCGNLNAWVTYNLAEQFNVPWCVLQDSDLGTQEGEKNIKRMAPLKSKGIKAYLTKKREPENYLHQDCFEFPVEITDDNDVKLAVNLANPKIRRSSVLEIFWPKMTCDNIRETEYYSDEDGNDCYEFTDMISDFLTLVD</sequence>
<dbReference type="InterPro" id="IPR051396">
    <property type="entry name" value="Bact_Antivir_Def_Nuclease"/>
</dbReference>
<dbReference type="Pfam" id="PF13175">
    <property type="entry name" value="AAA_15"/>
    <property type="match status" value="1"/>
</dbReference>
<keyword evidence="1" id="KW-0175">Coiled coil</keyword>
<dbReference type="PANTHER" id="PTHR43581">
    <property type="entry name" value="ATP/GTP PHOSPHATASE"/>
    <property type="match status" value="1"/>
</dbReference>
<feature type="domain" description="Endonuclease GajA/Old nuclease/RecF-like AAA" evidence="2">
    <location>
        <begin position="1"/>
        <end position="374"/>
    </location>
</feature>
<evidence type="ECO:0000313" key="4">
    <source>
        <dbReference type="EMBL" id="QIL45667.1"/>
    </source>
</evidence>
<dbReference type="SUPFAM" id="SSF52540">
    <property type="entry name" value="P-loop containing nucleoside triphosphate hydrolases"/>
    <property type="match status" value="1"/>
</dbReference>
<dbReference type="KEGG" id="vah:G7081_00475"/>
<organism evidence="4 5">
    <name type="scientific">Vagococcus coleopterorum</name>
    <dbReference type="NCBI Taxonomy" id="2714946"/>
    <lineage>
        <taxon>Bacteria</taxon>
        <taxon>Bacillati</taxon>
        <taxon>Bacillota</taxon>
        <taxon>Bacilli</taxon>
        <taxon>Lactobacillales</taxon>
        <taxon>Enterococcaceae</taxon>
        <taxon>Vagococcus</taxon>
    </lineage>
</organism>
<dbReference type="GO" id="GO:0005524">
    <property type="term" value="F:ATP binding"/>
    <property type="evidence" value="ECO:0007669"/>
    <property type="project" value="UniProtKB-KW"/>
</dbReference>
<evidence type="ECO:0000259" key="2">
    <source>
        <dbReference type="Pfam" id="PF13175"/>
    </source>
</evidence>
<feature type="domain" description="OLD protein-like TOPRIM" evidence="3">
    <location>
        <begin position="420"/>
        <end position="491"/>
    </location>
</feature>
<dbReference type="InterPro" id="IPR027417">
    <property type="entry name" value="P-loop_NTPase"/>
</dbReference>
<keyword evidence="4" id="KW-0547">Nucleotide-binding</keyword>
<protein>
    <submittedName>
        <fullName evidence="4">ATP-binding protein</fullName>
    </submittedName>
</protein>
<keyword evidence="4" id="KW-0067">ATP-binding</keyword>
<dbReference type="InterPro" id="IPR041685">
    <property type="entry name" value="AAA_GajA/Old/RecF-like"/>
</dbReference>
<feature type="coiled-coil region" evidence="1">
    <location>
        <begin position="225"/>
        <end position="267"/>
    </location>
</feature>